<dbReference type="EMBL" id="JAACJK010000110">
    <property type="protein sequence ID" value="KAF5332679.1"/>
    <property type="molecule type" value="Genomic_DNA"/>
</dbReference>
<accession>A0A8H5C0N0</accession>
<gene>
    <name evidence="1" type="ORF">D9611_005293</name>
</gene>
<sequence length="526" mass="58504">MERCLQIPEIVAAISCYSTKKSAFSMALTCRTFLEPSLDNIWRNIYSFAPLLACLPHDLWKVEVRPIPGSKSSTLALYHLNDDHILTPSDLRRYRDRYAYRIKVFFPRVAGRGQYKFLTAKSLQALWLATDSEIGALSPRLEYFVWPSPTDLTGLGLDPGYVEEISPFMSLFLAASISWMVFELFGTSPLHMASLECAFRRLSKIKKLICASPQSVRVPDALISGYSWDYLEDLTLCDTSPSAMRHILSLPRLTSLDLRACNLSFTSVIPENALTSGEGDSILQRLHINVADVETVIQILELLPSNNQLRTFKATVLKSTTGSVAQHAINTLGTKLNTATLKKLTLLDDEEGTYGDAAANADEPLDLELCDPADITPLYGFSKLEKISICLREGIRTTPKELARIPCVWPNIYHLNLLPTFPTSQTPTLDHMDLLDLARACPSLEDLGLRFDATQISNVPIPTGTPIPIRFLRVDGSPISSATRTAAFLRAHFPALVDVNAVYPCGFQANLWDRRWAHVGGNYPLI</sequence>
<evidence type="ECO:0000313" key="2">
    <source>
        <dbReference type="Proteomes" id="UP000541558"/>
    </source>
</evidence>
<proteinExistence type="predicted"/>
<dbReference type="OrthoDB" id="2837487at2759"/>
<keyword evidence="2" id="KW-1185">Reference proteome</keyword>
<dbReference type="SUPFAM" id="SSF52058">
    <property type="entry name" value="L domain-like"/>
    <property type="match status" value="1"/>
</dbReference>
<reference evidence="1 2" key="1">
    <citation type="journal article" date="2020" name="ISME J.">
        <title>Uncovering the hidden diversity of litter-decomposition mechanisms in mushroom-forming fungi.</title>
        <authorList>
            <person name="Floudas D."/>
            <person name="Bentzer J."/>
            <person name="Ahren D."/>
            <person name="Johansson T."/>
            <person name="Persson P."/>
            <person name="Tunlid A."/>
        </authorList>
    </citation>
    <scope>NUCLEOTIDE SEQUENCE [LARGE SCALE GENOMIC DNA]</scope>
    <source>
        <strain evidence="1 2">CBS 175.51</strain>
    </source>
</reference>
<dbReference type="AlphaFoldDB" id="A0A8H5C0N0"/>
<protein>
    <submittedName>
        <fullName evidence="1">Uncharacterized protein</fullName>
    </submittedName>
</protein>
<dbReference type="Proteomes" id="UP000541558">
    <property type="component" value="Unassembled WGS sequence"/>
</dbReference>
<name>A0A8H5C0N0_9AGAR</name>
<dbReference type="InterPro" id="IPR032675">
    <property type="entry name" value="LRR_dom_sf"/>
</dbReference>
<organism evidence="1 2">
    <name type="scientific">Ephemerocybe angulata</name>
    <dbReference type="NCBI Taxonomy" id="980116"/>
    <lineage>
        <taxon>Eukaryota</taxon>
        <taxon>Fungi</taxon>
        <taxon>Dikarya</taxon>
        <taxon>Basidiomycota</taxon>
        <taxon>Agaricomycotina</taxon>
        <taxon>Agaricomycetes</taxon>
        <taxon>Agaricomycetidae</taxon>
        <taxon>Agaricales</taxon>
        <taxon>Agaricineae</taxon>
        <taxon>Psathyrellaceae</taxon>
        <taxon>Ephemerocybe</taxon>
    </lineage>
</organism>
<comment type="caution">
    <text evidence="1">The sequence shown here is derived from an EMBL/GenBank/DDBJ whole genome shotgun (WGS) entry which is preliminary data.</text>
</comment>
<dbReference type="Gene3D" id="3.80.10.10">
    <property type="entry name" value="Ribonuclease Inhibitor"/>
    <property type="match status" value="1"/>
</dbReference>
<evidence type="ECO:0000313" key="1">
    <source>
        <dbReference type="EMBL" id="KAF5332679.1"/>
    </source>
</evidence>